<reference evidence="9" key="3">
    <citation type="journal article" date="2022" name="Res Sq">
        <title>Evolution of multicellular longitudinally dividing oral cavity symbionts (Neisseriaceae).</title>
        <authorList>
            <person name="Nyongesa S."/>
            <person name="Weber P."/>
            <person name="Bernet E."/>
            <person name="Pullido F."/>
            <person name="Nieckarz M."/>
            <person name="Delaby M."/>
            <person name="Nieves C."/>
            <person name="Viehboeck T."/>
            <person name="Krause N."/>
            <person name="Rivera-Millot A."/>
            <person name="Nakamura A."/>
            <person name="Vischer N."/>
            <person name="VanNieuwenhze M."/>
            <person name="Brun Y."/>
            <person name="Cava F."/>
            <person name="Bulgheresi S."/>
            <person name="Veyrier F."/>
        </authorList>
    </citation>
    <scope>NUCLEOTIDE SEQUENCE</scope>
    <source>
        <strain evidence="9">1258/02</strain>
    </source>
</reference>
<evidence type="ECO:0000259" key="7">
    <source>
        <dbReference type="Pfam" id="PF04321"/>
    </source>
</evidence>
<evidence type="ECO:0000313" key="8">
    <source>
        <dbReference type="EMBL" id="TCP05998.1"/>
    </source>
</evidence>
<dbReference type="Gene3D" id="3.40.50.720">
    <property type="entry name" value="NAD(P)-binding Rossmann-like Domain"/>
    <property type="match status" value="1"/>
</dbReference>
<keyword evidence="6 9" id="KW-0560">Oxidoreductase</keyword>
<dbReference type="Gene3D" id="3.90.25.10">
    <property type="entry name" value="UDP-galactose 4-epimerase, domain 1"/>
    <property type="match status" value="1"/>
</dbReference>
<dbReference type="EMBL" id="CP091507">
    <property type="protein sequence ID" value="UOO80084.1"/>
    <property type="molecule type" value="Genomic_DNA"/>
</dbReference>
<dbReference type="PANTHER" id="PTHR10491">
    <property type="entry name" value="DTDP-4-DEHYDRORHAMNOSE REDUCTASE"/>
    <property type="match status" value="1"/>
</dbReference>
<dbReference type="Proteomes" id="UP000829756">
    <property type="component" value="Chromosome"/>
</dbReference>
<dbReference type="GO" id="GO:0019305">
    <property type="term" value="P:dTDP-rhamnose biosynthetic process"/>
    <property type="evidence" value="ECO:0007669"/>
    <property type="project" value="TreeGrafter"/>
</dbReference>
<dbReference type="Pfam" id="PF04321">
    <property type="entry name" value="RmlD_sub_bind"/>
    <property type="match status" value="1"/>
</dbReference>
<evidence type="ECO:0000313" key="10">
    <source>
        <dbReference type="Proteomes" id="UP000294721"/>
    </source>
</evidence>
<dbReference type="Proteomes" id="UP000294721">
    <property type="component" value="Unassembled WGS sequence"/>
</dbReference>
<reference evidence="9" key="2">
    <citation type="submission" date="2021-12" db="EMBL/GenBank/DDBJ databases">
        <authorList>
            <person name="Veyrier F.J."/>
        </authorList>
    </citation>
    <scope>NUCLEOTIDE SEQUENCE</scope>
    <source>
        <strain evidence="9">1258/02</strain>
    </source>
</reference>
<dbReference type="EC" id="1.1.1.133" evidence="3 6"/>
<evidence type="ECO:0000256" key="4">
    <source>
        <dbReference type="ARBA" id="ARBA00017099"/>
    </source>
</evidence>
<dbReference type="EMBL" id="SLXE01000015">
    <property type="protein sequence ID" value="TCP05998.1"/>
    <property type="molecule type" value="Genomic_DNA"/>
</dbReference>
<dbReference type="KEGG" id="usu:LVJ78_03480"/>
<comment type="pathway">
    <text evidence="1 6">Carbohydrate biosynthesis; dTDP-L-rhamnose biosynthesis.</text>
</comment>
<gene>
    <name evidence="9" type="primary">rfbD</name>
    <name evidence="8" type="ORF">EV680_11554</name>
    <name evidence="9" type="ORF">LVJ78_03480</name>
</gene>
<dbReference type="AlphaFoldDB" id="A0AAE9KHJ4"/>
<comment type="cofactor">
    <cofactor evidence="6">
        <name>Mg(2+)</name>
        <dbReference type="ChEBI" id="CHEBI:18420"/>
    </cofactor>
    <text evidence="6">Binds 1 Mg(2+) ion per monomer.</text>
</comment>
<dbReference type="RefSeq" id="WP_132953995.1">
    <property type="nucleotide sequence ID" value="NZ_CP091507.1"/>
</dbReference>
<proteinExistence type="inferred from homology"/>
<dbReference type="NCBIfam" id="TIGR01214">
    <property type="entry name" value="rmlD"/>
    <property type="match status" value="1"/>
</dbReference>
<keyword evidence="10" id="KW-1185">Reference proteome</keyword>
<feature type="domain" description="RmlD-like substrate binding" evidence="7">
    <location>
        <begin position="1"/>
        <end position="286"/>
    </location>
</feature>
<evidence type="ECO:0000256" key="1">
    <source>
        <dbReference type="ARBA" id="ARBA00004781"/>
    </source>
</evidence>
<dbReference type="SUPFAM" id="SSF51735">
    <property type="entry name" value="NAD(P)-binding Rossmann-fold domains"/>
    <property type="match status" value="1"/>
</dbReference>
<sequence length="290" mass="31204">MRILLTGSKGQLGRCFKDRLPEEWELIAADSATLDITDAEAVLNMVKNFQPDAIVNAAAYTAVDLAESQRAKAFAVNAAAVASLAAAARAVHAKFIHISTDYVFDGSSKVPYTETAPPAPQSAYGQSKLAGELLALAANPDSAIVRSAWIFSEYGRNFVKTMLEAAAERDELYVVQDQTGCPTYAGDLAQLLINMLEKATFPRGIFHYCGNTSTSWHGFAEAVFHTAATLNPTFKTPHLHPIDTSGYPTPAPRPVYSVLDCHKACQELGAAPSDWQKALGSVVRKLNTQA</sequence>
<dbReference type="GO" id="GO:0005829">
    <property type="term" value="C:cytosol"/>
    <property type="evidence" value="ECO:0007669"/>
    <property type="project" value="TreeGrafter"/>
</dbReference>
<protein>
    <recommendedName>
        <fullName evidence="4 6">dTDP-4-dehydrorhamnose reductase</fullName>
        <ecNumber evidence="3 6">1.1.1.133</ecNumber>
    </recommendedName>
</protein>
<dbReference type="GO" id="GO:0008831">
    <property type="term" value="F:dTDP-4-dehydrorhamnose reductase activity"/>
    <property type="evidence" value="ECO:0007669"/>
    <property type="project" value="UniProtKB-EC"/>
</dbReference>
<dbReference type="InterPro" id="IPR036291">
    <property type="entry name" value="NAD(P)-bd_dom_sf"/>
</dbReference>
<dbReference type="PANTHER" id="PTHR10491:SF4">
    <property type="entry name" value="METHIONINE ADENOSYLTRANSFERASE 2 SUBUNIT BETA"/>
    <property type="match status" value="1"/>
</dbReference>
<accession>A0AAE9KHJ4</accession>
<comment type="similarity">
    <text evidence="2 6">Belongs to the dTDP-4-dehydrorhamnose reductase family.</text>
</comment>
<evidence type="ECO:0000313" key="9">
    <source>
        <dbReference type="EMBL" id="UOO80084.1"/>
    </source>
</evidence>
<comment type="catalytic activity">
    <reaction evidence="5 6">
        <text>dTDP-beta-L-rhamnose + NADP(+) = dTDP-4-dehydro-beta-L-rhamnose + NADPH + H(+)</text>
        <dbReference type="Rhea" id="RHEA:21796"/>
        <dbReference type="ChEBI" id="CHEBI:15378"/>
        <dbReference type="ChEBI" id="CHEBI:57510"/>
        <dbReference type="ChEBI" id="CHEBI:57783"/>
        <dbReference type="ChEBI" id="CHEBI:58349"/>
        <dbReference type="ChEBI" id="CHEBI:62830"/>
        <dbReference type="EC" id="1.1.1.133"/>
    </reaction>
</comment>
<name>A0AAE9KHJ4_9NEIS</name>
<dbReference type="CDD" id="cd05254">
    <property type="entry name" value="dTDP_HR_like_SDR_e"/>
    <property type="match status" value="1"/>
</dbReference>
<evidence type="ECO:0000256" key="2">
    <source>
        <dbReference type="ARBA" id="ARBA00010944"/>
    </source>
</evidence>
<reference evidence="8 10" key="1">
    <citation type="submission" date="2019-03" db="EMBL/GenBank/DDBJ databases">
        <title>Genomic Encyclopedia of Type Strains, Phase IV (KMG-IV): sequencing the most valuable type-strain genomes for metagenomic binning, comparative biology and taxonomic classification.</title>
        <authorList>
            <person name="Goeker M."/>
        </authorList>
    </citation>
    <scope>NUCLEOTIDE SEQUENCE [LARGE SCALE GENOMIC DNA]</scope>
    <source>
        <strain evidence="8 10">DSM 17474</strain>
    </source>
</reference>
<comment type="function">
    <text evidence="6">Catalyzes the reduction of dTDP-6-deoxy-L-lyxo-4-hexulose to yield dTDP-L-rhamnose.</text>
</comment>
<dbReference type="InterPro" id="IPR029903">
    <property type="entry name" value="RmlD-like-bd"/>
</dbReference>
<evidence type="ECO:0000313" key="11">
    <source>
        <dbReference type="Proteomes" id="UP000829756"/>
    </source>
</evidence>
<keyword evidence="6" id="KW-0521">NADP</keyword>
<organism evidence="9 11">
    <name type="scientific">Uruburuella suis</name>
    <dbReference type="NCBI Taxonomy" id="252130"/>
    <lineage>
        <taxon>Bacteria</taxon>
        <taxon>Pseudomonadati</taxon>
        <taxon>Pseudomonadota</taxon>
        <taxon>Betaproteobacteria</taxon>
        <taxon>Neisseriales</taxon>
        <taxon>Neisseriaceae</taxon>
        <taxon>Uruburuella</taxon>
    </lineage>
</organism>
<dbReference type="InterPro" id="IPR005913">
    <property type="entry name" value="dTDP_dehydrorham_reduct"/>
</dbReference>
<evidence type="ECO:0000256" key="5">
    <source>
        <dbReference type="ARBA" id="ARBA00048200"/>
    </source>
</evidence>
<evidence type="ECO:0000256" key="6">
    <source>
        <dbReference type="RuleBase" id="RU364082"/>
    </source>
</evidence>
<evidence type="ECO:0000256" key="3">
    <source>
        <dbReference type="ARBA" id="ARBA00012929"/>
    </source>
</evidence>